<name>A0A397VCK6_9GLOM</name>
<dbReference type="EMBL" id="QKWP01000584">
    <property type="protein sequence ID" value="RIB17753.1"/>
    <property type="molecule type" value="Genomic_DNA"/>
</dbReference>
<accession>A0A397VCK6</accession>
<dbReference type="AlphaFoldDB" id="A0A397VCK6"/>
<evidence type="ECO:0000313" key="2">
    <source>
        <dbReference type="Proteomes" id="UP000266673"/>
    </source>
</evidence>
<gene>
    <name evidence="1" type="ORF">C2G38_2037458</name>
</gene>
<comment type="caution">
    <text evidence="1">The sequence shown here is derived from an EMBL/GenBank/DDBJ whole genome shotgun (WGS) entry which is preliminary data.</text>
</comment>
<dbReference type="Proteomes" id="UP000266673">
    <property type="component" value="Unassembled WGS sequence"/>
</dbReference>
<sequence length="163" mass="19076">MSEKIALRNHTTYDLDDESQKLLIEIRTTMKTSNPTESIYDDLQDVLGAIKDLQKKVEDSSKTIKLPENKKQEISESLIQQITYSFGAQRNSQLEEATKAYINKLDDYEGIENPYTHFFDDTSKNAFQTVTTNAYNKGKEYWAEFWGHYLSRRVYQEKLALRK</sequence>
<organism evidence="1 2">
    <name type="scientific">Gigaspora rosea</name>
    <dbReference type="NCBI Taxonomy" id="44941"/>
    <lineage>
        <taxon>Eukaryota</taxon>
        <taxon>Fungi</taxon>
        <taxon>Fungi incertae sedis</taxon>
        <taxon>Mucoromycota</taxon>
        <taxon>Glomeromycotina</taxon>
        <taxon>Glomeromycetes</taxon>
        <taxon>Diversisporales</taxon>
        <taxon>Gigasporaceae</taxon>
        <taxon>Gigaspora</taxon>
    </lineage>
</organism>
<evidence type="ECO:0000313" key="1">
    <source>
        <dbReference type="EMBL" id="RIB17753.1"/>
    </source>
</evidence>
<protein>
    <submittedName>
        <fullName evidence="1">Uncharacterized protein</fullName>
    </submittedName>
</protein>
<proteinExistence type="predicted"/>
<keyword evidence="2" id="KW-1185">Reference proteome</keyword>
<reference evidence="1 2" key="1">
    <citation type="submission" date="2018-06" db="EMBL/GenBank/DDBJ databases">
        <title>Comparative genomics reveals the genomic features of Rhizophagus irregularis, R. cerebriforme, R. diaphanum and Gigaspora rosea, and their symbiotic lifestyle signature.</title>
        <authorList>
            <person name="Morin E."/>
            <person name="San Clemente H."/>
            <person name="Chen E.C.H."/>
            <person name="De La Providencia I."/>
            <person name="Hainaut M."/>
            <person name="Kuo A."/>
            <person name="Kohler A."/>
            <person name="Murat C."/>
            <person name="Tang N."/>
            <person name="Roy S."/>
            <person name="Loubradou J."/>
            <person name="Henrissat B."/>
            <person name="Grigoriev I.V."/>
            <person name="Corradi N."/>
            <person name="Roux C."/>
            <person name="Martin F.M."/>
        </authorList>
    </citation>
    <scope>NUCLEOTIDE SEQUENCE [LARGE SCALE GENOMIC DNA]</scope>
    <source>
        <strain evidence="1 2">DAOM 194757</strain>
    </source>
</reference>
<dbReference type="OrthoDB" id="2440315at2759"/>